<dbReference type="EMBL" id="JARPOI010000014">
    <property type="protein sequence ID" value="KAJ9159339.1"/>
    <property type="molecule type" value="Genomic_DNA"/>
</dbReference>
<comment type="catalytic activity">
    <reaction evidence="6">
        <text>squalene + reduced [NADPH--hemoprotein reductase] + O2 = (S)-2,3-epoxysqualene + oxidized [NADPH--hemoprotein reductase] + H2O + H(+)</text>
        <dbReference type="Rhea" id="RHEA:25282"/>
        <dbReference type="Rhea" id="RHEA-COMP:11964"/>
        <dbReference type="Rhea" id="RHEA-COMP:11965"/>
        <dbReference type="ChEBI" id="CHEBI:15377"/>
        <dbReference type="ChEBI" id="CHEBI:15378"/>
        <dbReference type="ChEBI" id="CHEBI:15379"/>
        <dbReference type="ChEBI" id="CHEBI:15440"/>
        <dbReference type="ChEBI" id="CHEBI:15441"/>
        <dbReference type="ChEBI" id="CHEBI:57618"/>
        <dbReference type="ChEBI" id="CHEBI:58210"/>
        <dbReference type="EC" id="1.14.14.17"/>
    </reaction>
</comment>
<keyword evidence="5 6" id="KW-0472">Membrane</keyword>
<organism evidence="8 9">
    <name type="scientific">Hevea brasiliensis</name>
    <name type="common">Para rubber tree</name>
    <name type="synonym">Siphonia brasiliensis</name>
    <dbReference type="NCBI Taxonomy" id="3981"/>
    <lineage>
        <taxon>Eukaryota</taxon>
        <taxon>Viridiplantae</taxon>
        <taxon>Streptophyta</taxon>
        <taxon>Embryophyta</taxon>
        <taxon>Tracheophyta</taxon>
        <taxon>Spermatophyta</taxon>
        <taxon>Magnoliopsida</taxon>
        <taxon>eudicotyledons</taxon>
        <taxon>Gunneridae</taxon>
        <taxon>Pentapetalae</taxon>
        <taxon>rosids</taxon>
        <taxon>fabids</taxon>
        <taxon>Malpighiales</taxon>
        <taxon>Euphorbiaceae</taxon>
        <taxon>Crotonoideae</taxon>
        <taxon>Micrandreae</taxon>
        <taxon>Hevea</taxon>
    </lineage>
</organism>
<dbReference type="Pfam" id="PF08491">
    <property type="entry name" value="SE"/>
    <property type="match status" value="1"/>
</dbReference>
<protein>
    <recommendedName>
        <fullName evidence="6">Squalene monooxygenase</fullName>
        <ecNumber evidence="6">1.14.14.17</ecNumber>
    </recommendedName>
</protein>
<reference evidence="8" key="1">
    <citation type="journal article" date="2023" name="Plant Biotechnol. J.">
        <title>Chromosome-level wild Hevea brasiliensis genome provides new tools for genomic-assisted breeding and valuable loci to elevate rubber yield.</title>
        <authorList>
            <person name="Cheng H."/>
            <person name="Song X."/>
            <person name="Hu Y."/>
            <person name="Wu T."/>
            <person name="Yang Q."/>
            <person name="An Z."/>
            <person name="Feng S."/>
            <person name="Deng Z."/>
            <person name="Wu W."/>
            <person name="Zeng X."/>
            <person name="Tu M."/>
            <person name="Wang X."/>
            <person name="Huang H."/>
        </authorList>
    </citation>
    <scope>NUCLEOTIDE SEQUENCE</scope>
    <source>
        <strain evidence="8">MT/VB/25A 57/8</strain>
    </source>
</reference>
<dbReference type="EC" id="1.14.14.17" evidence="6"/>
<dbReference type="Proteomes" id="UP001174677">
    <property type="component" value="Chromosome 14"/>
</dbReference>
<sequence>MASTINTLVSALSKVFSTSTDFARALSKVFSTSTDLARNELRQACFGYLCFGGAFSNGSSLVLHFFVVAVCGVGLLILPFPSPKSIWTGAKLMKAASIFNFPIMKAKGVRRVFFLVTMPSHHRASP</sequence>
<keyword evidence="3 6" id="KW-0274">FAD</keyword>
<keyword evidence="6" id="KW-0812">Transmembrane</keyword>
<feature type="transmembrane region" description="Helical" evidence="6">
    <location>
        <begin position="61"/>
        <end position="81"/>
    </location>
</feature>
<comment type="function">
    <text evidence="6">Catalyzes the stereospecific oxidation of squalene to (S)-2,3-epoxysqualene, and is considered to be a rate-limiting enzyme in steroid biosynthesis.</text>
</comment>
<comment type="subcellular location">
    <subcellularLocation>
        <location evidence="6">Membrane</location>
        <topology evidence="6">Multi-pass membrane protein</topology>
    </subcellularLocation>
</comment>
<dbReference type="InterPro" id="IPR013698">
    <property type="entry name" value="Squalene_epoxidase"/>
</dbReference>
<dbReference type="PANTHER" id="PTHR10835:SF27">
    <property type="entry name" value="SQUALENE MONOOXYGENASE"/>
    <property type="match status" value="1"/>
</dbReference>
<comment type="cofactor">
    <cofactor evidence="1 6">
        <name>FAD</name>
        <dbReference type="ChEBI" id="CHEBI:57692"/>
    </cofactor>
</comment>
<evidence type="ECO:0000313" key="9">
    <source>
        <dbReference type="Proteomes" id="UP001174677"/>
    </source>
</evidence>
<evidence type="ECO:0000256" key="1">
    <source>
        <dbReference type="ARBA" id="ARBA00001974"/>
    </source>
</evidence>
<evidence type="ECO:0000256" key="4">
    <source>
        <dbReference type="ARBA" id="ARBA00023002"/>
    </source>
</evidence>
<evidence type="ECO:0000259" key="7">
    <source>
        <dbReference type="Pfam" id="PF08491"/>
    </source>
</evidence>
<accession>A0ABQ9L3S4</accession>
<keyword evidence="4 6" id="KW-0560">Oxidoreductase</keyword>
<evidence type="ECO:0000313" key="8">
    <source>
        <dbReference type="EMBL" id="KAJ9159339.1"/>
    </source>
</evidence>
<evidence type="ECO:0000256" key="5">
    <source>
        <dbReference type="ARBA" id="ARBA00023136"/>
    </source>
</evidence>
<dbReference type="PANTHER" id="PTHR10835">
    <property type="entry name" value="SQUALENE MONOOXYGENASE"/>
    <property type="match status" value="1"/>
</dbReference>
<evidence type="ECO:0000256" key="2">
    <source>
        <dbReference type="ARBA" id="ARBA00022630"/>
    </source>
</evidence>
<dbReference type="InterPro" id="IPR040125">
    <property type="entry name" value="Squalene_monox"/>
</dbReference>
<evidence type="ECO:0000256" key="3">
    <source>
        <dbReference type="ARBA" id="ARBA00022827"/>
    </source>
</evidence>
<gene>
    <name evidence="8" type="ORF">P3X46_024849</name>
</gene>
<keyword evidence="2 6" id="KW-0285">Flavoprotein</keyword>
<feature type="domain" description="Squalene epoxidase" evidence="7">
    <location>
        <begin position="23"/>
        <end position="87"/>
    </location>
</feature>
<keyword evidence="9" id="KW-1185">Reference proteome</keyword>
<comment type="caution">
    <text evidence="8">The sequence shown here is derived from an EMBL/GenBank/DDBJ whole genome shotgun (WGS) entry which is preliminary data.</text>
</comment>
<keyword evidence="6" id="KW-1133">Transmembrane helix</keyword>
<comment type="similarity">
    <text evidence="6">Belongs to the squalene monooxygenase family.</text>
</comment>
<evidence type="ECO:0000256" key="6">
    <source>
        <dbReference type="RuleBase" id="RU367121"/>
    </source>
</evidence>
<name>A0ABQ9L3S4_HEVBR</name>
<proteinExistence type="inferred from homology"/>
<comment type="caution">
    <text evidence="6">Lacks conserved residue(s) required for the propagation of feature annotation.</text>
</comment>